<feature type="domain" description="Ionotropic glutamate receptor C-terminal" evidence="13">
    <location>
        <begin position="164"/>
        <end position="418"/>
    </location>
</feature>
<dbReference type="SUPFAM" id="SSF53850">
    <property type="entry name" value="Periplasmic binding protein-like II"/>
    <property type="match status" value="1"/>
</dbReference>
<evidence type="ECO:0000256" key="6">
    <source>
        <dbReference type="ARBA" id="ARBA00023136"/>
    </source>
</evidence>
<protein>
    <submittedName>
        <fullName evidence="14">Glutamate receptor</fullName>
    </submittedName>
</protein>
<dbReference type="GO" id="GO:0038023">
    <property type="term" value="F:signaling receptor activity"/>
    <property type="evidence" value="ECO:0000318"/>
    <property type="project" value="GO_Central"/>
</dbReference>
<dbReference type="Gene3D" id="1.10.287.70">
    <property type="match status" value="1"/>
</dbReference>
<evidence type="ECO:0000259" key="13">
    <source>
        <dbReference type="Pfam" id="PF00060"/>
    </source>
</evidence>
<evidence type="ECO:0000256" key="12">
    <source>
        <dbReference type="SAM" id="SignalP"/>
    </source>
</evidence>
<keyword evidence="7 14" id="KW-0675">Receptor</keyword>
<dbReference type="OrthoDB" id="537665at2759"/>
<keyword evidence="15" id="KW-1185">Reference proteome</keyword>
<organism evidence="14 15">
    <name type="scientific">Klebsormidium nitens</name>
    <name type="common">Green alga</name>
    <name type="synonym">Ulothrix nitens</name>
    <dbReference type="NCBI Taxonomy" id="105231"/>
    <lineage>
        <taxon>Eukaryota</taxon>
        <taxon>Viridiplantae</taxon>
        <taxon>Streptophyta</taxon>
        <taxon>Klebsormidiophyceae</taxon>
        <taxon>Klebsormidiales</taxon>
        <taxon>Klebsormidiaceae</taxon>
        <taxon>Klebsormidium</taxon>
    </lineage>
</organism>
<dbReference type="GO" id="GO:0015276">
    <property type="term" value="F:ligand-gated monoatomic ion channel activity"/>
    <property type="evidence" value="ECO:0000318"/>
    <property type="project" value="GO_Central"/>
</dbReference>
<dbReference type="GO" id="GO:0005886">
    <property type="term" value="C:plasma membrane"/>
    <property type="evidence" value="ECO:0000318"/>
    <property type="project" value="GO_Central"/>
</dbReference>
<keyword evidence="10" id="KW-0407">Ion channel</keyword>
<name>A0A1Y1HT70_KLENI</name>
<evidence type="ECO:0000313" key="14">
    <source>
        <dbReference type="EMBL" id="GAQ81814.1"/>
    </source>
</evidence>
<sequence length="514" mass="56197">MAVTLGMRCICFKHGALLVMAVLVQLFQSAQARVLDYPKAPNETYTVCTVYNIPYSTCDLGSTDSSTYGGYAVKVFEEAASKAGWSKDDYTWECLDYDPLQSDILNSSIYALCDVTAADMQIRPDFLAEGVQFAYPDFHNNLAVMVYAKLQQPDGWIFTKPFAWQVWGMLIVAALAVSLGVHLVEVLSKQHTSREVRAGVSFTGEHGLFESMWMALGQIVQAASLTGISLASRLIILVWCFMILLLLTMYTGNAAALLTIQQFKTTINTRYDLRGKSFGAWEGDAGTLTNFGLLPTLYPWNNDEDFEIMLGDLQSGKIVALVLDIAVVQYLSSTDCNYHLQDQFASMNYATAFWPGAHPALVANLSAAILDMEVSGELDRLQTVHFTQGATCSVYSATTKSVTFSQVFGLWVVLAVAIVFAIAISLINGQIAKRKYVNKLTSKVMEQWNAKSLRGIKRAEESAEGTDVESGDASGKEIATMKASANDGQHVAAAAKFKFKSAIQKAVRGEASQV</sequence>
<dbReference type="EMBL" id="DF237040">
    <property type="protein sequence ID" value="GAQ81814.1"/>
    <property type="molecule type" value="Genomic_DNA"/>
</dbReference>
<evidence type="ECO:0000256" key="1">
    <source>
        <dbReference type="ARBA" id="ARBA00004141"/>
    </source>
</evidence>
<dbReference type="Proteomes" id="UP000054558">
    <property type="component" value="Unassembled WGS sequence"/>
</dbReference>
<dbReference type="InterPro" id="IPR015683">
    <property type="entry name" value="Ionotropic_Glu_rcpt"/>
</dbReference>
<dbReference type="PANTHER" id="PTHR18966">
    <property type="entry name" value="IONOTROPIC GLUTAMATE RECEPTOR"/>
    <property type="match status" value="1"/>
</dbReference>
<evidence type="ECO:0000256" key="7">
    <source>
        <dbReference type="ARBA" id="ARBA00023170"/>
    </source>
</evidence>
<feature type="transmembrane region" description="Helical" evidence="11">
    <location>
        <begin position="408"/>
        <end position="427"/>
    </location>
</feature>
<evidence type="ECO:0000256" key="11">
    <source>
        <dbReference type="SAM" id="Phobius"/>
    </source>
</evidence>
<evidence type="ECO:0000256" key="9">
    <source>
        <dbReference type="ARBA" id="ARBA00023286"/>
    </source>
</evidence>
<evidence type="ECO:0000256" key="10">
    <source>
        <dbReference type="ARBA" id="ARBA00023303"/>
    </source>
</evidence>
<dbReference type="Pfam" id="PF00060">
    <property type="entry name" value="Lig_chan"/>
    <property type="match status" value="1"/>
</dbReference>
<gene>
    <name evidence="14" type="ORF">KFL_000910330</name>
</gene>
<evidence type="ECO:0000256" key="4">
    <source>
        <dbReference type="ARBA" id="ARBA00022989"/>
    </source>
</evidence>
<dbReference type="OMA" id="PIFVDEC"/>
<feature type="transmembrane region" description="Helical" evidence="11">
    <location>
        <begin position="162"/>
        <end position="184"/>
    </location>
</feature>
<keyword evidence="12" id="KW-0732">Signal</keyword>
<dbReference type="STRING" id="105231.A0A1Y1HT70"/>
<keyword evidence="8" id="KW-0325">Glycoprotein</keyword>
<dbReference type="AlphaFoldDB" id="A0A1Y1HT70"/>
<proteinExistence type="predicted"/>
<keyword evidence="5" id="KW-0406">Ion transport</keyword>
<feature type="chain" id="PRO_5012892025" evidence="12">
    <location>
        <begin position="33"/>
        <end position="514"/>
    </location>
</feature>
<keyword evidence="9" id="KW-1071">Ligand-gated ion channel</keyword>
<keyword evidence="3 11" id="KW-0812">Transmembrane</keyword>
<keyword evidence="2" id="KW-0813">Transport</keyword>
<keyword evidence="6 11" id="KW-0472">Membrane</keyword>
<reference evidence="14 15" key="1">
    <citation type="journal article" date="2014" name="Nat. Commun.">
        <title>Klebsormidium flaccidum genome reveals primary factors for plant terrestrial adaptation.</title>
        <authorList>
            <person name="Hori K."/>
            <person name="Maruyama F."/>
            <person name="Fujisawa T."/>
            <person name="Togashi T."/>
            <person name="Yamamoto N."/>
            <person name="Seo M."/>
            <person name="Sato S."/>
            <person name="Yamada T."/>
            <person name="Mori H."/>
            <person name="Tajima N."/>
            <person name="Moriyama T."/>
            <person name="Ikeuchi M."/>
            <person name="Watanabe M."/>
            <person name="Wada H."/>
            <person name="Kobayashi K."/>
            <person name="Saito M."/>
            <person name="Masuda T."/>
            <person name="Sasaki-Sekimoto Y."/>
            <person name="Mashiguchi K."/>
            <person name="Awai K."/>
            <person name="Shimojima M."/>
            <person name="Masuda S."/>
            <person name="Iwai M."/>
            <person name="Nobusawa T."/>
            <person name="Narise T."/>
            <person name="Kondo S."/>
            <person name="Saito H."/>
            <person name="Sato R."/>
            <person name="Murakawa M."/>
            <person name="Ihara Y."/>
            <person name="Oshima-Yamada Y."/>
            <person name="Ohtaka K."/>
            <person name="Satoh M."/>
            <person name="Sonobe K."/>
            <person name="Ishii M."/>
            <person name="Ohtani R."/>
            <person name="Kanamori-Sato M."/>
            <person name="Honoki R."/>
            <person name="Miyazaki D."/>
            <person name="Mochizuki H."/>
            <person name="Umetsu J."/>
            <person name="Higashi K."/>
            <person name="Shibata D."/>
            <person name="Kamiya Y."/>
            <person name="Sato N."/>
            <person name="Nakamura Y."/>
            <person name="Tabata S."/>
            <person name="Ida S."/>
            <person name="Kurokawa K."/>
            <person name="Ohta H."/>
        </authorList>
    </citation>
    <scope>NUCLEOTIDE SEQUENCE [LARGE SCALE GENOMIC DNA]</scope>
    <source>
        <strain evidence="14 15">NIES-2285</strain>
    </source>
</reference>
<evidence type="ECO:0000313" key="15">
    <source>
        <dbReference type="Proteomes" id="UP000054558"/>
    </source>
</evidence>
<evidence type="ECO:0000256" key="5">
    <source>
        <dbReference type="ARBA" id="ARBA00023065"/>
    </source>
</evidence>
<evidence type="ECO:0000256" key="2">
    <source>
        <dbReference type="ARBA" id="ARBA00022448"/>
    </source>
</evidence>
<evidence type="ECO:0000256" key="8">
    <source>
        <dbReference type="ARBA" id="ARBA00023180"/>
    </source>
</evidence>
<dbReference type="InterPro" id="IPR001320">
    <property type="entry name" value="Iontro_rcpt_C"/>
</dbReference>
<evidence type="ECO:0000256" key="3">
    <source>
        <dbReference type="ARBA" id="ARBA00022692"/>
    </source>
</evidence>
<accession>A0A1Y1HT70</accession>
<comment type="subcellular location">
    <subcellularLocation>
        <location evidence="1">Membrane</location>
        <topology evidence="1">Multi-pass membrane protein</topology>
    </subcellularLocation>
</comment>
<feature type="signal peptide" evidence="12">
    <location>
        <begin position="1"/>
        <end position="32"/>
    </location>
</feature>
<keyword evidence="4 11" id="KW-1133">Transmembrane helix</keyword>
<feature type="transmembrane region" description="Helical" evidence="11">
    <location>
        <begin position="234"/>
        <end position="260"/>
    </location>
</feature>